<reference evidence="1" key="1">
    <citation type="journal article" date="2012" name="PLoS ONE">
        <title>Gene sets for utilization of primary and secondary nutrition supplies in the distal gut of endangered iberian lynx.</title>
        <authorList>
            <person name="Alcaide M."/>
            <person name="Messina E."/>
            <person name="Richter M."/>
            <person name="Bargiela R."/>
            <person name="Peplies J."/>
            <person name="Huws S.A."/>
            <person name="Newbold C.J."/>
            <person name="Golyshin P.N."/>
            <person name="Simon M.A."/>
            <person name="Lopez G."/>
            <person name="Yakimov M.M."/>
            <person name="Ferrer M."/>
        </authorList>
    </citation>
    <scope>NUCLEOTIDE SEQUENCE</scope>
</reference>
<name>J9C5B3_9ZZZZ</name>
<dbReference type="EMBL" id="AMCI01006049">
    <property type="protein sequence ID" value="EJW95015.1"/>
    <property type="molecule type" value="Genomic_DNA"/>
</dbReference>
<comment type="caution">
    <text evidence="1">The sequence shown here is derived from an EMBL/GenBank/DDBJ whole genome shotgun (WGS) entry which is preliminary data.</text>
</comment>
<organism evidence="1">
    <name type="scientific">gut metagenome</name>
    <dbReference type="NCBI Taxonomy" id="749906"/>
    <lineage>
        <taxon>unclassified sequences</taxon>
        <taxon>metagenomes</taxon>
        <taxon>organismal metagenomes</taxon>
    </lineage>
</organism>
<protein>
    <submittedName>
        <fullName evidence="1">Uncharacterized protein</fullName>
    </submittedName>
</protein>
<sequence>MRRQPCCWLPALTQSRVFCLFRAMYLRIPSYPGFCPATPSLAICPA</sequence>
<evidence type="ECO:0000313" key="1">
    <source>
        <dbReference type="EMBL" id="EJW95015.1"/>
    </source>
</evidence>
<accession>J9C5B3</accession>
<proteinExistence type="predicted"/>
<dbReference type="AlphaFoldDB" id="J9C5B3"/>
<gene>
    <name evidence="1" type="ORF">EVA_16879</name>
</gene>